<dbReference type="OrthoDB" id="529131at2"/>
<dbReference type="InterPro" id="IPR001296">
    <property type="entry name" value="Glyco_trans_1"/>
</dbReference>
<dbReference type="AlphaFoldDB" id="A0A369TJW6"/>
<dbReference type="Pfam" id="PF00534">
    <property type="entry name" value="Glycos_transf_1"/>
    <property type="match status" value="1"/>
</dbReference>
<evidence type="ECO:0000313" key="5">
    <source>
        <dbReference type="Proteomes" id="UP000253977"/>
    </source>
</evidence>
<dbReference type="CDD" id="cd03801">
    <property type="entry name" value="GT4_PimA-like"/>
    <property type="match status" value="1"/>
</dbReference>
<sequence>MAHIAFVVPRFHTNLFHATAALLDAGHVVSVLATGAGSGEDHSRLTPILLGTTPEPGAVKETLRRLKPDLLFIRTAADLSRQAAKVARQQGLRAMRYDLLTLDGAPTAKQRLLHWWRGLPGQRVTPVRTPGDRAERHGAAHFLPWPVTRWADVAVTDAVLRQTPVPVLCVGKLGSPRKNHLPLIEALEALGGGEVARLTLVGSLNRVNFADGASYHDTLQQAVDARDWIEMRAEVPYAEMPRLFADHAICVLPSVDEPLGFAPVEGMAFGTIPVISAQSGSAGYLTGGTDGVIVDMQDPTALRGGLEPLLHDAGTRRAMSAAARATAESELSPKRFVERMEAILAAG</sequence>
<keyword evidence="5" id="KW-1185">Reference proteome</keyword>
<dbReference type="PANTHER" id="PTHR12526:SF510">
    <property type="entry name" value="D-INOSITOL 3-PHOSPHATE GLYCOSYLTRANSFERASE"/>
    <property type="match status" value="1"/>
</dbReference>
<organism evidence="4 5">
    <name type="scientific">Thalassococcus profundi</name>
    <dbReference type="NCBI Taxonomy" id="2282382"/>
    <lineage>
        <taxon>Bacteria</taxon>
        <taxon>Pseudomonadati</taxon>
        <taxon>Pseudomonadota</taxon>
        <taxon>Alphaproteobacteria</taxon>
        <taxon>Rhodobacterales</taxon>
        <taxon>Roseobacteraceae</taxon>
        <taxon>Thalassococcus</taxon>
    </lineage>
</organism>
<dbReference type="PANTHER" id="PTHR12526">
    <property type="entry name" value="GLYCOSYLTRANSFERASE"/>
    <property type="match status" value="1"/>
</dbReference>
<protein>
    <submittedName>
        <fullName evidence="4">Glycosyltransferase</fullName>
    </submittedName>
</protein>
<dbReference type="SUPFAM" id="SSF53756">
    <property type="entry name" value="UDP-Glycosyltransferase/glycogen phosphorylase"/>
    <property type="match status" value="1"/>
</dbReference>
<feature type="domain" description="Glycosyl transferase family 1" evidence="3">
    <location>
        <begin position="167"/>
        <end position="325"/>
    </location>
</feature>
<keyword evidence="1" id="KW-0328">Glycosyltransferase</keyword>
<evidence type="ECO:0000256" key="2">
    <source>
        <dbReference type="ARBA" id="ARBA00022679"/>
    </source>
</evidence>
<keyword evidence="2 4" id="KW-0808">Transferase</keyword>
<evidence type="ECO:0000256" key="1">
    <source>
        <dbReference type="ARBA" id="ARBA00022676"/>
    </source>
</evidence>
<dbReference type="EMBL" id="QPMK01000011">
    <property type="protein sequence ID" value="RDD65619.1"/>
    <property type="molecule type" value="Genomic_DNA"/>
</dbReference>
<evidence type="ECO:0000259" key="3">
    <source>
        <dbReference type="Pfam" id="PF00534"/>
    </source>
</evidence>
<proteinExistence type="predicted"/>
<reference evidence="4 5" key="1">
    <citation type="submission" date="2018-07" db="EMBL/GenBank/DDBJ databases">
        <title>Thalassococcus profundi sp. nov., a marine bacterium isolated from deep seawater of Okinawa Trough.</title>
        <authorList>
            <person name="Yu M."/>
        </authorList>
    </citation>
    <scope>NUCLEOTIDE SEQUENCE [LARGE SCALE GENOMIC DNA]</scope>
    <source>
        <strain evidence="4 5">WRAS1</strain>
    </source>
</reference>
<evidence type="ECO:0000313" key="4">
    <source>
        <dbReference type="EMBL" id="RDD65619.1"/>
    </source>
</evidence>
<dbReference type="GO" id="GO:0016757">
    <property type="term" value="F:glycosyltransferase activity"/>
    <property type="evidence" value="ECO:0007669"/>
    <property type="project" value="UniProtKB-KW"/>
</dbReference>
<dbReference type="Proteomes" id="UP000253977">
    <property type="component" value="Unassembled WGS sequence"/>
</dbReference>
<gene>
    <name evidence="4" type="ORF">DU478_14375</name>
</gene>
<name>A0A369TJW6_9RHOB</name>
<accession>A0A369TJW6</accession>
<dbReference type="Gene3D" id="3.40.50.2000">
    <property type="entry name" value="Glycogen Phosphorylase B"/>
    <property type="match status" value="2"/>
</dbReference>
<comment type="caution">
    <text evidence="4">The sequence shown here is derived from an EMBL/GenBank/DDBJ whole genome shotgun (WGS) entry which is preliminary data.</text>
</comment>
<dbReference type="RefSeq" id="WP_114511660.1">
    <property type="nucleotide sequence ID" value="NZ_QPMK01000011.1"/>
</dbReference>